<evidence type="ECO:0000313" key="9">
    <source>
        <dbReference type="EMBL" id="PNT99549.1"/>
    </source>
</evidence>
<keyword evidence="6 8" id="KW-1133">Transmembrane helix</keyword>
<dbReference type="PANTHER" id="PTHR21716">
    <property type="entry name" value="TRANSMEMBRANE PROTEIN"/>
    <property type="match status" value="1"/>
</dbReference>
<evidence type="ECO:0000256" key="1">
    <source>
        <dbReference type="ARBA" id="ARBA00004651"/>
    </source>
</evidence>
<reference evidence="9 10" key="1">
    <citation type="submission" date="2017-06" db="EMBL/GenBank/DDBJ databases">
        <title>Investigating the central metabolism of Clostridium thermosuccinogenes.</title>
        <authorList>
            <person name="Koendjbiharie J.G."/>
            <person name="van Kranenburg R."/>
        </authorList>
    </citation>
    <scope>NUCLEOTIDE SEQUENCE [LARGE SCALE GENOMIC DNA]</scope>
    <source>
        <strain evidence="9 10">DSM 5806</strain>
    </source>
</reference>
<comment type="caution">
    <text evidence="9">The sequence shown here is derived from an EMBL/GenBank/DDBJ whole genome shotgun (WGS) entry which is preliminary data.</text>
</comment>
<sequence>MPSKKKIVLYAIIIVLIILMVLFFYRYGSKIKKILSPFFMAVFITYMVSPIVAKLEKKKIPKSKGILLVYSLIIATVISVVLFLIPELINNTRELMNTLPEIITEYQRMLNNFLYAIRYSNWPDDIKGMVFNELLNGLDIVQKYVTETLRKTFTGFIGTINLVFDFTLAMVIAYYFIKDVDFFKNSALMLIPKKWRNGMINAGRDIHGILSNFIQGQLLTALIVGILETIGLVIVRVKYPLVLGLIGGAANIIPFFGPIIGAVPAVAVALLDSPVKALWTIGVFTLIQQIDNNFISPKIIEGRLGLHPVSTMLAVLVGGEFFGLIGMMLAVPVLAMIKAVLKRAIEAIV</sequence>
<evidence type="ECO:0000256" key="4">
    <source>
        <dbReference type="ARBA" id="ARBA00022475"/>
    </source>
</evidence>
<evidence type="ECO:0000256" key="7">
    <source>
        <dbReference type="ARBA" id="ARBA00023136"/>
    </source>
</evidence>
<dbReference type="OrthoDB" id="9793390at2"/>
<dbReference type="PANTHER" id="PTHR21716:SF53">
    <property type="entry name" value="PERMEASE PERM-RELATED"/>
    <property type="match status" value="1"/>
</dbReference>
<keyword evidence="5 8" id="KW-0812">Transmembrane</keyword>
<evidence type="ECO:0000256" key="5">
    <source>
        <dbReference type="ARBA" id="ARBA00022692"/>
    </source>
</evidence>
<accession>A0A2K2FL85</accession>
<dbReference type="KEGG" id="cthd:CDO33_09415"/>
<dbReference type="InterPro" id="IPR002549">
    <property type="entry name" value="AI-2E-like"/>
</dbReference>
<evidence type="ECO:0000313" key="10">
    <source>
        <dbReference type="Proteomes" id="UP000236151"/>
    </source>
</evidence>
<comment type="subcellular location">
    <subcellularLocation>
        <location evidence="1">Cell membrane</location>
        <topology evidence="1">Multi-pass membrane protein</topology>
    </subcellularLocation>
</comment>
<keyword evidence="10" id="KW-1185">Reference proteome</keyword>
<feature type="transmembrane region" description="Helical" evidence="8">
    <location>
        <begin position="218"/>
        <end position="235"/>
    </location>
</feature>
<organism evidence="9 10">
    <name type="scientific">Clostridium thermosuccinogenes</name>
    <dbReference type="NCBI Taxonomy" id="84032"/>
    <lineage>
        <taxon>Bacteria</taxon>
        <taxon>Bacillati</taxon>
        <taxon>Bacillota</taxon>
        <taxon>Clostridia</taxon>
        <taxon>Eubacteriales</taxon>
        <taxon>Clostridiaceae</taxon>
        <taxon>Clostridium</taxon>
    </lineage>
</organism>
<feature type="transmembrane region" description="Helical" evidence="8">
    <location>
        <begin position="7"/>
        <end position="28"/>
    </location>
</feature>
<feature type="transmembrane region" description="Helical" evidence="8">
    <location>
        <begin position="34"/>
        <end position="53"/>
    </location>
</feature>
<evidence type="ECO:0000256" key="8">
    <source>
        <dbReference type="SAM" id="Phobius"/>
    </source>
</evidence>
<keyword evidence="3" id="KW-0813">Transport</keyword>
<feature type="transmembrane region" description="Helical" evidence="8">
    <location>
        <begin position="241"/>
        <end position="270"/>
    </location>
</feature>
<keyword evidence="4" id="KW-1003">Cell membrane</keyword>
<feature type="transmembrane region" description="Helical" evidence="8">
    <location>
        <begin position="315"/>
        <end position="337"/>
    </location>
</feature>
<protein>
    <submittedName>
        <fullName evidence="9">AI-2E family transporter</fullName>
    </submittedName>
</protein>
<dbReference type="RefSeq" id="WP_103081246.1">
    <property type="nucleotide sequence ID" value="NZ_CP021850.1"/>
</dbReference>
<evidence type="ECO:0000256" key="3">
    <source>
        <dbReference type="ARBA" id="ARBA00022448"/>
    </source>
</evidence>
<gene>
    <name evidence="9" type="ORF">CDQ84_08175</name>
</gene>
<dbReference type="EMBL" id="NIOJ01000017">
    <property type="protein sequence ID" value="PNT99549.1"/>
    <property type="molecule type" value="Genomic_DNA"/>
</dbReference>
<dbReference type="Proteomes" id="UP000236151">
    <property type="component" value="Unassembled WGS sequence"/>
</dbReference>
<feature type="transmembrane region" description="Helical" evidence="8">
    <location>
        <begin position="65"/>
        <end position="85"/>
    </location>
</feature>
<evidence type="ECO:0000256" key="2">
    <source>
        <dbReference type="ARBA" id="ARBA00009773"/>
    </source>
</evidence>
<evidence type="ECO:0000256" key="6">
    <source>
        <dbReference type="ARBA" id="ARBA00022989"/>
    </source>
</evidence>
<dbReference type="AlphaFoldDB" id="A0A2K2FL85"/>
<comment type="similarity">
    <text evidence="2">Belongs to the autoinducer-2 exporter (AI-2E) (TC 2.A.86) family.</text>
</comment>
<dbReference type="Pfam" id="PF01594">
    <property type="entry name" value="AI-2E_transport"/>
    <property type="match status" value="1"/>
</dbReference>
<feature type="transmembrane region" description="Helical" evidence="8">
    <location>
        <begin position="153"/>
        <end position="177"/>
    </location>
</feature>
<dbReference type="GO" id="GO:0005886">
    <property type="term" value="C:plasma membrane"/>
    <property type="evidence" value="ECO:0007669"/>
    <property type="project" value="UniProtKB-SubCell"/>
</dbReference>
<keyword evidence="7 8" id="KW-0472">Membrane</keyword>
<proteinExistence type="inferred from homology"/>
<name>A0A2K2FL85_9CLOT</name>